<dbReference type="Pfam" id="PF00120">
    <property type="entry name" value="Gln-synt_C"/>
    <property type="match status" value="1"/>
</dbReference>
<dbReference type="InterPro" id="IPR014746">
    <property type="entry name" value="Gln_synth/guanido_kin_cat_dom"/>
</dbReference>
<dbReference type="SUPFAM" id="SSF55931">
    <property type="entry name" value="Glutamine synthetase/guanido kinase"/>
    <property type="match status" value="1"/>
</dbReference>
<feature type="domain" description="GS catalytic" evidence="4">
    <location>
        <begin position="1"/>
        <end position="245"/>
    </location>
</feature>
<keyword evidence="1" id="KW-0436">Ligase</keyword>
<evidence type="ECO:0000313" key="6">
    <source>
        <dbReference type="Proteomes" id="UP000078200"/>
    </source>
</evidence>
<dbReference type="Gene3D" id="3.30.590.10">
    <property type="entry name" value="Glutamine synthetase/guanido kinase, catalytic domain"/>
    <property type="match status" value="1"/>
</dbReference>
<comment type="similarity">
    <text evidence="2 3">Belongs to the glutamine synthetase family.</text>
</comment>
<evidence type="ECO:0000313" key="5">
    <source>
        <dbReference type="EnsemblMetazoa" id="GAUT039483-PA"/>
    </source>
</evidence>
<dbReference type="PANTHER" id="PTHR43785">
    <property type="entry name" value="GAMMA-GLUTAMYLPUTRESCINE SYNTHETASE"/>
    <property type="match status" value="1"/>
</dbReference>
<evidence type="ECO:0000259" key="4">
    <source>
        <dbReference type="PROSITE" id="PS51987"/>
    </source>
</evidence>
<organism evidence="5 6">
    <name type="scientific">Glossina austeni</name>
    <name type="common">Savannah tsetse fly</name>
    <dbReference type="NCBI Taxonomy" id="7395"/>
    <lineage>
        <taxon>Eukaryota</taxon>
        <taxon>Metazoa</taxon>
        <taxon>Ecdysozoa</taxon>
        <taxon>Arthropoda</taxon>
        <taxon>Hexapoda</taxon>
        <taxon>Insecta</taxon>
        <taxon>Pterygota</taxon>
        <taxon>Neoptera</taxon>
        <taxon>Endopterygota</taxon>
        <taxon>Diptera</taxon>
        <taxon>Brachycera</taxon>
        <taxon>Muscomorpha</taxon>
        <taxon>Hippoboscoidea</taxon>
        <taxon>Glossinidae</taxon>
        <taxon>Glossina</taxon>
    </lineage>
</organism>
<dbReference type="SMART" id="SM01230">
    <property type="entry name" value="Gln-synt_C"/>
    <property type="match status" value="1"/>
</dbReference>
<protein>
    <recommendedName>
        <fullName evidence="4">GS catalytic domain-containing protein</fullName>
    </recommendedName>
</protein>
<keyword evidence="6" id="KW-1185">Reference proteome</keyword>
<name>A0A1A9VJQ2_GLOAU</name>
<dbReference type="STRING" id="7395.A0A1A9VJQ2"/>
<dbReference type="InterPro" id="IPR008146">
    <property type="entry name" value="Gln_synth_cat_dom"/>
</dbReference>
<dbReference type="EnsemblMetazoa" id="GAUT039483-RA">
    <property type="protein sequence ID" value="GAUT039483-PA"/>
    <property type="gene ID" value="GAUT039483"/>
</dbReference>
<dbReference type="GO" id="GO:0004356">
    <property type="term" value="F:glutamine synthetase activity"/>
    <property type="evidence" value="ECO:0007669"/>
    <property type="project" value="InterPro"/>
</dbReference>
<evidence type="ECO:0000256" key="2">
    <source>
        <dbReference type="PROSITE-ProRule" id="PRU01331"/>
    </source>
</evidence>
<dbReference type="GO" id="GO:0006542">
    <property type="term" value="P:glutamine biosynthetic process"/>
    <property type="evidence" value="ECO:0007669"/>
    <property type="project" value="TreeGrafter"/>
</dbReference>
<evidence type="ECO:0000256" key="3">
    <source>
        <dbReference type="RuleBase" id="RU000384"/>
    </source>
</evidence>
<dbReference type="PANTHER" id="PTHR43785:SF12">
    <property type="entry name" value="TYPE-1 GLUTAMINE SYNTHETASE 2"/>
    <property type="match status" value="1"/>
</dbReference>
<dbReference type="Proteomes" id="UP000078200">
    <property type="component" value="Unassembled WGS sequence"/>
</dbReference>
<reference evidence="5" key="1">
    <citation type="submission" date="2020-05" db="UniProtKB">
        <authorList>
            <consortium name="EnsemblMetazoa"/>
        </authorList>
    </citation>
    <scope>IDENTIFICATION</scope>
    <source>
        <strain evidence="5">TTRI</strain>
    </source>
</reference>
<dbReference type="GO" id="GO:0006598">
    <property type="term" value="P:polyamine catabolic process"/>
    <property type="evidence" value="ECO:0007669"/>
    <property type="project" value="TreeGrafter"/>
</dbReference>
<sequence length="245" mass="27841">MIILSNFSCHAVFGIELEFYIEGIEKEYLFLSSIKNKIASLEFSCEKENSTHQYEIKSGCYTNSDNLIKHFELAKQLLTETVQKLGGNVSFKAKPYLDRAGSALNVHVNLVNSNNDNLFYINEQKYSDYLIHSIGGLCAMMKKHMLFFAPNDDSYLRFQYPDIHTPTTISWGINNRTAAIRVPYFGNDSKRCRLEHRVPGADCNLEKVLTAIIEGIVFGIENKIAPPNRVYGIASDSQYKMESLI</sequence>
<evidence type="ECO:0000256" key="1">
    <source>
        <dbReference type="ARBA" id="ARBA00022598"/>
    </source>
</evidence>
<accession>A0A1A9VJQ2</accession>
<dbReference type="PROSITE" id="PS51987">
    <property type="entry name" value="GS_CATALYTIC"/>
    <property type="match status" value="1"/>
</dbReference>
<dbReference type="VEuPathDB" id="VectorBase:GAUT039483"/>
<dbReference type="AlphaFoldDB" id="A0A1A9VJQ2"/>
<proteinExistence type="inferred from homology"/>